<evidence type="ECO:0000313" key="9">
    <source>
        <dbReference type="Proteomes" id="UP000268093"/>
    </source>
</evidence>
<proteinExistence type="inferred from homology"/>
<dbReference type="FunFam" id="1.10.10.10:FF:000091">
    <property type="entry name" value="Cullin 3"/>
    <property type="match status" value="1"/>
</dbReference>
<dbReference type="Gene3D" id="3.30.230.130">
    <property type="entry name" value="Cullin, Chain C, Domain 2"/>
    <property type="match status" value="1"/>
</dbReference>
<dbReference type="InterPro" id="IPR036317">
    <property type="entry name" value="Cullin_homology_sf"/>
</dbReference>
<evidence type="ECO:0000256" key="6">
    <source>
        <dbReference type="SAM" id="MobiDB-lite"/>
    </source>
</evidence>
<dbReference type="InterPro" id="IPR036390">
    <property type="entry name" value="WH_DNA-bd_sf"/>
</dbReference>
<evidence type="ECO:0000256" key="1">
    <source>
        <dbReference type="ARBA" id="ARBA00006019"/>
    </source>
</evidence>
<dbReference type="InterPro" id="IPR059120">
    <property type="entry name" value="Cullin-like_AB"/>
</dbReference>
<dbReference type="InterPro" id="IPR036388">
    <property type="entry name" value="WH-like_DNA-bd_sf"/>
</dbReference>
<dbReference type="FunFam" id="1.20.1310.10:FF:000036">
    <property type="entry name" value="SCF ubiquitin ligase subunit CulC, putative"/>
    <property type="match status" value="1"/>
</dbReference>
<dbReference type="Gene3D" id="1.20.1310.10">
    <property type="entry name" value="Cullin Repeats"/>
    <property type="match status" value="4"/>
</dbReference>
<dbReference type="GO" id="GO:0080090">
    <property type="term" value="P:regulation of primary metabolic process"/>
    <property type="evidence" value="ECO:0007669"/>
    <property type="project" value="UniProtKB-ARBA"/>
</dbReference>
<comment type="caution">
    <text evidence="8">The sequence shown here is derived from an EMBL/GenBank/DDBJ whole genome shotgun (WGS) entry which is preliminary data.</text>
</comment>
<dbReference type="SUPFAM" id="SSF74788">
    <property type="entry name" value="Cullin repeat-like"/>
    <property type="match status" value="1"/>
</dbReference>
<dbReference type="InterPro" id="IPR016158">
    <property type="entry name" value="Cullin_homology"/>
</dbReference>
<dbReference type="FunFam" id="1.20.1310.10:FF:000002">
    <property type="entry name" value="cullin-3 isoform X1"/>
    <property type="match status" value="1"/>
</dbReference>
<keyword evidence="9" id="KW-1185">Reference proteome</keyword>
<dbReference type="Proteomes" id="UP000268093">
    <property type="component" value="Unassembled WGS sequence"/>
</dbReference>
<accession>A0A433D3Y3</accession>
<feature type="domain" description="Cullin family profile" evidence="7">
    <location>
        <begin position="494"/>
        <end position="768"/>
    </location>
</feature>
<dbReference type="Pfam" id="PF26557">
    <property type="entry name" value="Cullin_AB"/>
    <property type="match status" value="2"/>
</dbReference>
<dbReference type="GO" id="GO:0043161">
    <property type="term" value="P:proteasome-mediated ubiquitin-dependent protein catabolic process"/>
    <property type="evidence" value="ECO:0007669"/>
    <property type="project" value="UniProtKB-ARBA"/>
</dbReference>
<dbReference type="EMBL" id="RBNI01007093">
    <property type="protein sequence ID" value="RUP45560.1"/>
    <property type="molecule type" value="Genomic_DNA"/>
</dbReference>
<evidence type="ECO:0000256" key="3">
    <source>
        <dbReference type="ARBA" id="ARBA00022843"/>
    </source>
</evidence>
<comment type="similarity">
    <text evidence="1 4 5">Belongs to the cullin family.</text>
</comment>
<dbReference type="SMART" id="SM00884">
    <property type="entry name" value="Cullin_Nedd8"/>
    <property type="match status" value="1"/>
</dbReference>
<dbReference type="PROSITE" id="PS50069">
    <property type="entry name" value="CULLIN_2"/>
    <property type="match status" value="1"/>
</dbReference>
<evidence type="ECO:0000313" key="8">
    <source>
        <dbReference type="EMBL" id="RUP45560.1"/>
    </source>
</evidence>
<evidence type="ECO:0000256" key="5">
    <source>
        <dbReference type="RuleBase" id="RU003829"/>
    </source>
</evidence>
<dbReference type="GO" id="GO:0006915">
    <property type="term" value="P:apoptotic process"/>
    <property type="evidence" value="ECO:0007669"/>
    <property type="project" value="UniProtKB-ARBA"/>
</dbReference>
<dbReference type="InterPro" id="IPR016159">
    <property type="entry name" value="Cullin_repeat-like_dom_sf"/>
</dbReference>
<feature type="compositionally biased region" description="Basic and acidic residues" evidence="6">
    <location>
        <begin position="427"/>
        <end position="442"/>
    </location>
</feature>
<organism evidence="8 9">
    <name type="scientific">Jimgerdemannia flammicorona</name>
    <dbReference type="NCBI Taxonomy" id="994334"/>
    <lineage>
        <taxon>Eukaryota</taxon>
        <taxon>Fungi</taxon>
        <taxon>Fungi incertae sedis</taxon>
        <taxon>Mucoromycota</taxon>
        <taxon>Mucoromycotina</taxon>
        <taxon>Endogonomycetes</taxon>
        <taxon>Endogonales</taxon>
        <taxon>Endogonaceae</taxon>
        <taxon>Jimgerdemannia</taxon>
    </lineage>
</organism>
<dbReference type="AlphaFoldDB" id="A0A433D3Y3"/>
<keyword evidence="3" id="KW-0832">Ubl conjugation</keyword>
<feature type="compositionally biased region" description="Low complexity" evidence="6">
    <location>
        <begin position="413"/>
        <end position="426"/>
    </location>
</feature>
<evidence type="ECO:0000259" key="7">
    <source>
        <dbReference type="PROSITE" id="PS50069"/>
    </source>
</evidence>
<dbReference type="GO" id="GO:0000278">
    <property type="term" value="P:mitotic cell cycle"/>
    <property type="evidence" value="ECO:0007669"/>
    <property type="project" value="UniProtKB-ARBA"/>
</dbReference>
<evidence type="ECO:0000256" key="4">
    <source>
        <dbReference type="PROSITE-ProRule" id="PRU00330"/>
    </source>
</evidence>
<dbReference type="GO" id="GO:0031625">
    <property type="term" value="F:ubiquitin protein ligase binding"/>
    <property type="evidence" value="ECO:0007669"/>
    <property type="project" value="InterPro"/>
</dbReference>
<dbReference type="GO" id="GO:0006950">
    <property type="term" value="P:response to stress"/>
    <property type="evidence" value="ECO:0007669"/>
    <property type="project" value="UniProtKB-ARBA"/>
</dbReference>
<dbReference type="InterPro" id="IPR019559">
    <property type="entry name" value="Cullin_neddylation_domain"/>
</dbReference>
<feature type="region of interest" description="Disordered" evidence="6">
    <location>
        <begin position="1"/>
        <end position="30"/>
    </location>
</feature>
<protein>
    <submittedName>
        <fullName evidence="8">Cullin family-domain-containing protein</fullName>
    </submittedName>
</protein>
<sequence>MSSTVNKPSGRPRGVIKGPKKPVRRSSRGGGGLSVWWRQWDLELDPCDGRSGLGGSADLRCHKTFLMPPFASIRPSSQSGTDQHFNDTWDRLAQAIREIYKKNASVLSFEELYRNAYNMVLHKCGDKLYQGVRDVITQHLEEVAREQIVPAFGVGTRAGGTGAGSARGASSDSGAAFLKVLKKVWEEHSTCMLMIRDILMYMDRVYVKTANVPLVYELGLDLFRDTVARSPRFPIQQHLRQVMLEQIQHEREGEVIDRSAVKSATDMLLDLTDESLKDSVYVADFEEHYLKTSAAFYKFESQMLVAKCDTPEYMKKVEKRLNEEQERTRHYLSGMTEPKIQHIVEEELITNHVKTIMEMENSGLIPMLTNDKIDDLSRMYKLFSRVSTGLPEMRAAISAHIKNLGKDINANVSSGFPSSSAPSGSAKGKEKETEKEKDDEGKGGNSQVALRWVQEVLDLKDKFDRILEQAVNKDKAFQTAFNEAFERFINENPKSPEFISLFIDENLKKGLKGKTEEEIDTVLDKTITLFRFIQEKDVFERYYKQHLAKRLLLGRSVSDDAERGMIAKLKVECGYQFTTKLEGMFNDMRISTDTMTAFKDFLEVSGVERPKMDLGVTVLTSTFWPMNVSSSPHCVFSPELVKACQTFEKFYFGRHNGRRLTWQPNMGSADVKAQFKSNKKHEINVSTYAMVLLLLFNDLPEGKSYSFKVCSTSVLGLTHYSHGFMRKSWGIKMVALTINLSISRHIQELHEHTKINDADLKRTLQSLACAKYKVLTKEPKGKDVNTNDQFYYNADFTCPLARIKIQTVASKVESEGERKHTQEKVDEERKHQTEAAIVRIMKDRKTMEHNLLITEVTKQLAPRFMPSPSMIKKRIEALIDREYLERANGDR</sequence>
<dbReference type="GO" id="GO:0007165">
    <property type="term" value="P:signal transduction"/>
    <property type="evidence" value="ECO:0007669"/>
    <property type="project" value="UniProtKB-ARBA"/>
</dbReference>
<evidence type="ECO:0000256" key="2">
    <source>
        <dbReference type="ARBA" id="ARBA00022499"/>
    </source>
</evidence>
<dbReference type="Pfam" id="PF10557">
    <property type="entry name" value="Cullin_Nedd8"/>
    <property type="match status" value="1"/>
</dbReference>
<keyword evidence="2" id="KW-1017">Isopeptide bond</keyword>
<dbReference type="SUPFAM" id="SSF75632">
    <property type="entry name" value="Cullin homology domain"/>
    <property type="match status" value="1"/>
</dbReference>
<dbReference type="InterPro" id="IPR001373">
    <property type="entry name" value="Cullin_N"/>
</dbReference>
<dbReference type="PANTHER" id="PTHR11932">
    <property type="entry name" value="CULLIN"/>
    <property type="match status" value="1"/>
</dbReference>
<reference evidence="8 9" key="1">
    <citation type="journal article" date="2018" name="New Phytol.">
        <title>Phylogenomics of Endogonaceae and evolution of mycorrhizas within Mucoromycota.</title>
        <authorList>
            <person name="Chang Y."/>
            <person name="Desiro A."/>
            <person name="Na H."/>
            <person name="Sandor L."/>
            <person name="Lipzen A."/>
            <person name="Clum A."/>
            <person name="Barry K."/>
            <person name="Grigoriev I.V."/>
            <person name="Martin F.M."/>
            <person name="Stajich J.E."/>
            <person name="Smith M.E."/>
            <person name="Bonito G."/>
            <person name="Spatafora J.W."/>
        </authorList>
    </citation>
    <scope>NUCLEOTIDE SEQUENCE [LARGE SCALE GENOMIC DNA]</scope>
    <source>
        <strain evidence="8 9">GMNB39</strain>
    </source>
</reference>
<dbReference type="Pfam" id="PF00888">
    <property type="entry name" value="Cullin"/>
    <property type="match status" value="1"/>
</dbReference>
<dbReference type="SMART" id="SM00182">
    <property type="entry name" value="CULLIN"/>
    <property type="match status" value="1"/>
</dbReference>
<feature type="compositionally biased region" description="Basic residues" evidence="6">
    <location>
        <begin position="18"/>
        <end position="27"/>
    </location>
</feature>
<name>A0A433D3Y3_9FUNG</name>
<dbReference type="OrthoDB" id="27073at2759"/>
<dbReference type="InterPro" id="IPR045093">
    <property type="entry name" value="Cullin"/>
</dbReference>
<dbReference type="Gene3D" id="1.10.10.10">
    <property type="entry name" value="Winged helix-like DNA-binding domain superfamily/Winged helix DNA-binding domain"/>
    <property type="match status" value="1"/>
</dbReference>
<dbReference type="SUPFAM" id="SSF46785">
    <property type="entry name" value="Winged helix' DNA-binding domain"/>
    <property type="match status" value="1"/>
</dbReference>
<dbReference type="FunFam" id="1.20.1310.10:FF:000001">
    <property type="entry name" value="Cullin 3"/>
    <property type="match status" value="1"/>
</dbReference>
<dbReference type="GO" id="GO:0010468">
    <property type="term" value="P:regulation of gene expression"/>
    <property type="evidence" value="ECO:0007669"/>
    <property type="project" value="UniProtKB-ARBA"/>
</dbReference>
<dbReference type="GO" id="GO:0005737">
    <property type="term" value="C:cytoplasm"/>
    <property type="evidence" value="ECO:0007669"/>
    <property type="project" value="UniProtKB-ARBA"/>
</dbReference>
<feature type="region of interest" description="Disordered" evidence="6">
    <location>
        <begin position="412"/>
        <end position="445"/>
    </location>
</feature>
<gene>
    <name evidence="8" type="ORF">BC936DRAFT_148012</name>
</gene>